<comment type="caution">
    <text evidence="2">The sequence shown here is derived from an EMBL/GenBank/DDBJ whole genome shotgun (WGS) entry which is preliminary data.</text>
</comment>
<dbReference type="AlphaFoldDB" id="A0A9K3CSF2"/>
<keyword evidence="3" id="KW-1185">Reference proteome</keyword>
<evidence type="ECO:0000313" key="2">
    <source>
        <dbReference type="EMBL" id="GIQ80854.1"/>
    </source>
</evidence>
<accession>A0A9K3CSF2</accession>
<organism evidence="2 3">
    <name type="scientific">Kipferlia bialata</name>
    <dbReference type="NCBI Taxonomy" id="797122"/>
    <lineage>
        <taxon>Eukaryota</taxon>
        <taxon>Metamonada</taxon>
        <taxon>Carpediemonas-like organisms</taxon>
        <taxon>Kipferlia</taxon>
    </lineage>
</organism>
<protein>
    <submittedName>
        <fullName evidence="2">Uncharacterized protein</fullName>
    </submittedName>
</protein>
<proteinExistence type="predicted"/>
<keyword evidence="1" id="KW-0472">Membrane</keyword>
<name>A0A9K3CSF2_9EUKA</name>
<gene>
    <name evidence="2" type="ORF">KIPB_001721</name>
</gene>
<evidence type="ECO:0000256" key="1">
    <source>
        <dbReference type="SAM" id="Phobius"/>
    </source>
</evidence>
<keyword evidence="1" id="KW-0812">Transmembrane</keyword>
<keyword evidence="1" id="KW-1133">Transmembrane helix</keyword>
<dbReference type="Proteomes" id="UP000265618">
    <property type="component" value="Unassembled WGS sequence"/>
</dbReference>
<feature type="transmembrane region" description="Helical" evidence="1">
    <location>
        <begin position="261"/>
        <end position="283"/>
    </location>
</feature>
<sequence>MAKHEGVTVRSGRVGRTFGNVQYMPSMDDYYIIQAPGMTSAHVHMEGSIYQSTTMEQVTVYTQSWCTEQEVSLSIESEIYSGDFDDHLTLDFQDGFSNCIVIEFNTAATAGNGPDFSGFTCIYTTDTDLDTETYSLSEPEGSFSTQRYVADQYDTWTVCPTGNPSSASVTCTGATDHTDLTALYSASSNPDDTGTVQGAQQRQAVGNVGFTQTIDFDTDVLTWNCFQVTFSTDSTLHRDSGSVTCTYTTTKPSEDLSGTPWWVWVLLGLVVVSALGAVGYLVVYPKYQAKHQRIPLVTGETYQGVV</sequence>
<reference evidence="2 3" key="1">
    <citation type="journal article" date="2018" name="PLoS ONE">
        <title>The draft genome of Kipferlia bialata reveals reductive genome evolution in fornicate parasites.</title>
        <authorList>
            <person name="Tanifuji G."/>
            <person name="Takabayashi S."/>
            <person name="Kume K."/>
            <person name="Takagi M."/>
            <person name="Nakayama T."/>
            <person name="Kamikawa R."/>
            <person name="Inagaki Y."/>
            <person name="Hashimoto T."/>
        </authorList>
    </citation>
    <scope>NUCLEOTIDE SEQUENCE [LARGE SCALE GENOMIC DNA]</scope>
    <source>
        <strain evidence="2">NY0173</strain>
    </source>
</reference>
<dbReference type="EMBL" id="BDIP01000255">
    <property type="protein sequence ID" value="GIQ80854.1"/>
    <property type="molecule type" value="Genomic_DNA"/>
</dbReference>
<evidence type="ECO:0000313" key="3">
    <source>
        <dbReference type="Proteomes" id="UP000265618"/>
    </source>
</evidence>